<evidence type="ECO:0000313" key="2">
    <source>
        <dbReference type="Proteomes" id="UP000008712"/>
    </source>
</evidence>
<reference evidence="1 2" key="2">
    <citation type="journal article" date="2012" name="J. Bacteriol.">
        <title>Complete Genome Sequences of Mycoplasma leachii Strain PG50T and the Pathogenic Mycoplasma mycoides subsp. mycoides Small Colony Biotype Strain Gladysdale.</title>
        <authorList>
            <person name="Wise K.S."/>
            <person name="Calcutt M.J."/>
            <person name="Foecking M.F."/>
            <person name="Madupu R."/>
            <person name="Deboy R.T."/>
            <person name="Roske K."/>
            <person name="Hvinden M.L."/>
            <person name="Martin T.R."/>
            <person name="Durkin A.S."/>
            <person name="Glass J.I."/>
            <person name="Methe B.A."/>
        </authorList>
    </citation>
    <scope>NUCLEOTIDE SEQUENCE [LARGE SCALE GENOMIC DNA]</scope>
    <source>
        <strain evidence="2">DSM 21131 / NCTC 10133 / N29 / PG50</strain>
    </source>
</reference>
<gene>
    <name evidence="1" type="ordered locus">MSB_A0539</name>
</gene>
<dbReference type="RefSeq" id="WP_013447829.1">
    <property type="nucleotide sequence ID" value="NC_014751.1"/>
</dbReference>
<keyword evidence="2" id="KW-1185">Reference proteome</keyword>
<dbReference type="KEGG" id="mlc:MSB_A0539"/>
<sequence length="109" mass="12957">MLVDYFNMVIKKVKESEKSKKQTNLEIYQSLPLDKIKELKQPISSLLEELFKENLILDLEENNKKEIETFVQEIETLINKEQKDQIQSKLFDLVDQITELEEELKNISI</sequence>
<dbReference type="AlphaFoldDB" id="E4PUE7"/>
<dbReference type="Proteomes" id="UP000008712">
    <property type="component" value="Chromosome"/>
</dbReference>
<accession>E4PUE7</accession>
<name>E4PUE7_MYCLG</name>
<dbReference type="EMBL" id="CP002108">
    <property type="protein sequence ID" value="ADR24424.1"/>
    <property type="molecule type" value="Genomic_DNA"/>
</dbReference>
<organism evidence="1 2">
    <name type="scientific">Mycoplasma leachii (strain DSM 21131 / NCTC 10133 / N29 / PG50)</name>
    <dbReference type="NCBI Taxonomy" id="880447"/>
    <lineage>
        <taxon>Bacteria</taxon>
        <taxon>Bacillati</taxon>
        <taxon>Mycoplasmatota</taxon>
        <taxon>Mollicutes</taxon>
        <taxon>Mycoplasmataceae</taxon>
        <taxon>Mycoplasma</taxon>
    </lineage>
</organism>
<protein>
    <submittedName>
        <fullName evidence="1">Uncharacterized protein</fullName>
    </submittedName>
</protein>
<reference evidence="2" key="1">
    <citation type="submission" date="2010-07" db="EMBL/GenBank/DDBJ databases">
        <title>Genome sequence of Mycoplasma leachii PG50 MU clone A8.</title>
        <authorList>
            <person name="Wise K."/>
            <person name="Calcutt M.J."/>
            <person name="Foecking M.F."/>
            <person name="Madupu R."/>
            <person name="DeBoy R.T."/>
            <person name="Roske K."/>
            <person name="Martin T.R."/>
            <person name="Hvinden M.L."/>
            <person name="Durkin A.S."/>
            <person name="Glass J."/>
            <person name="Methe B.A."/>
        </authorList>
    </citation>
    <scope>NUCLEOTIDE SEQUENCE [LARGE SCALE GENOMIC DNA]</scope>
    <source>
        <strain evidence="2">DSM 21131 / NCTC 10133 / N29 / PG50</strain>
    </source>
</reference>
<evidence type="ECO:0000313" key="1">
    <source>
        <dbReference type="EMBL" id="ADR24424.1"/>
    </source>
</evidence>
<proteinExistence type="predicted"/>
<dbReference type="HOGENOM" id="CLU_2180933_0_0_14"/>